<evidence type="ECO:0000256" key="4">
    <source>
        <dbReference type="ARBA" id="ARBA00017099"/>
    </source>
</evidence>
<evidence type="ECO:0000256" key="1">
    <source>
        <dbReference type="ARBA" id="ARBA00004781"/>
    </source>
</evidence>
<comment type="cofactor">
    <cofactor evidence="6">
        <name>Mg(2+)</name>
        <dbReference type="ChEBI" id="CHEBI:18420"/>
    </cofactor>
    <text evidence="6">Binds 1 Mg(2+) ion per monomer.</text>
</comment>
<keyword evidence="6" id="KW-0560">Oxidoreductase</keyword>
<dbReference type="EMBL" id="JBHRYN010000012">
    <property type="protein sequence ID" value="MFC3702228.1"/>
    <property type="molecule type" value="Genomic_DNA"/>
</dbReference>
<comment type="caution">
    <text evidence="8">The sequence shown here is derived from an EMBL/GenBank/DDBJ whole genome shotgun (WGS) entry which is preliminary data.</text>
</comment>
<keyword evidence="6" id="KW-0521">NADP</keyword>
<dbReference type="Gene3D" id="3.40.50.720">
    <property type="entry name" value="NAD(P)-binding Rossmann-like Domain"/>
    <property type="match status" value="1"/>
</dbReference>
<dbReference type="Pfam" id="PF04321">
    <property type="entry name" value="RmlD_sub_bind"/>
    <property type="match status" value="1"/>
</dbReference>
<comment type="function">
    <text evidence="6">Catalyzes the reduction of dTDP-6-deoxy-L-lyxo-4-hexulose to yield dTDP-L-rhamnose.</text>
</comment>
<dbReference type="EC" id="1.1.1.133" evidence="3 6"/>
<evidence type="ECO:0000313" key="8">
    <source>
        <dbReference type="EMBL" id="MFC3702228.1"/>
    </source>
</evidence>
<organism evidence="8 9">
    <name type="scientific">Reinekea marina</name>
    <dbReference type="NCBI Taxonomy" id="1310421"/>
    <lineage>
        <taxon>Bacteria</taxon>
        <taxon>Pseudomonadati</taxon>
        <taxon>Pseudomonadota</taxon>
        <taxon>Gammaproteobacteria</taxon>
        <taxon>Oceanospirillales</taxon>
        <taxon>Saccharospirillaceae</taxon>
        <taxon>Reinekea</taxon>
    </lineage>
</organism>
<protein>
    <recommendedName>
        <fullName evidence="4 6">dTDP-4-dehydrorhamnose reductase</fullName>
        <ecNumber evidence="3 6">1.1.1.133</ecNumber>
    </recommendedName>
</protein>
<keyword evidence="9" id="KW-1185">Reference proteome</keyword>
<dbReference type="RefSeq" id="WP_290281457.1">
    <property type="nucleotide sequence ID" value="NZ_JAUFQI010000001.1"/>
</dbReference>
<dbReference type="InterPro" id="IPR005913">
    <property type="entry name" value="dTDP_dehydrorham_reduct"/>
</dbReference>
<proteinExistence type="inferred from homology"/>
<sequence>MKNVLVTGLNGRLAPYLKEALERKEVNVVPFDRTVINIEDRTAQVRYLKNHNIDSIFHLATGPEKWVAILASIAKELGIAFLFTSTESVFEPSSEGPFTPDRKPDATSEYGCYKIACENSALEANPDTIIARLGWQMFDTFEADNLLTHVRDMHNEKGFLYASTKWLPAVAFVQHTMQCLLDIMAAAAPSIYHVGGNENELSFFDIVNLINKKYGMQWDIREGDDPARDGRIVDERVPCGLLSEVLK</sequence>
<comment type="similarity">
    <text evidence="2 6">Belongs to the dTDP-4-dehydrorhamnose reductase family.</text>
</comment>
<evidence type="ECO:0000313" key="9">
    <source>
        <dbReference type="Proteomes" id="UP001595710"/>
    </source>
</evidence>
<dbReference type="InterPro" id="IPR029903">
    <property type="entry name" value="RmlD-like-bd"/>
</dbReference>
<dbReference type="PANTHER" id="PTHR10491:SF4">
    <property type="entry name" value="METHIONINE ADENOSYLTRANSFERASE 2 SUBUNIT BETA"/>
    <property type="match status" value="1"/>
</dbReference>
<evidence type="ECO:0000256" key="5">
    <source>
        <dbReference type="ARBA" id="ARBA00048200"/>
    </source>
</evidence>
<dbReference type="SUPFAM" id="SSF51735">
    <property type="entry name" value="NAD(P)-binding Rossmann-fold domains"/>
    <property type="match status" value="1"/>
</dbReference>
<comment type="pathway">
    <text evidence="1 6">Carbohydrate biosynthesis; dTDP-L-rhamnose biosynthesis.</text>
</comment>
<feature type="domain" description="RmlD-like substrate binding" evidence="7">
    <location>
        <begin position="67"/>
        <end position="216"/>
    </location>
</feature>
<accession>A0ABV7WUR1</accession>
<gene>
    <name evidence="8" type="ORF">ACFOND_11290</name>
</gene>
<reference evidence="9" key="1">
    <citation type="journal article" date="2019" name="Int. J. Syst. Evol. Microbiol.">
        <title>The Global Catalogue of Microorganisms (GCM) 10K type strain sequencing project: providing services to taxonomists for standard genome sequencing and annotation.</title>
        <authorList>
            <consortium name="The Broad Institute Genomics Platform"/>
            <consortium name="The Broad Institute Genome Sequencing Center for Infectious Disease"/>
            <person name="Wu L."/>
            <person name="Ma J."/>
        </authorList>
    </citation>
    <scope>NUCLEOTIDE SEQUENCE [LARGE SCALE GENOMIC DNA]</scope>
    <source>
        <strain evidence="9">CECT 8288</strain>
    </source>
</reference>
<dbReference type="Proteomes" id="UP001595710">
    <property type="component" value="Unassembled WGS sequence"/>
</dbReference>
<comment type="catalytic activity">
    <reaction evidence="5 6">
        <text>dTDP-beta-L-rhamnose + NADP(+) = dTDP-4-dehydro-beta-L-rhamnose + NADPH + H(+)</text>
        <dbReference type="Rhea" id="RHEA:21796"/>
        <dbReference type="ChEBI" id="CHEBI:15378"/>
        <dbReference type="ChEBI" id="CHEBI:57510"/>
        <dbReference type="ChEBI" id="CHEBI:57783"/>
        <dbReference type="ChEBI" id="CHEBI:58349"/>
        <dbReference type="ChEBI" id="CHEBI:62830"/>
        <dbReference type="EC" id="1.1.1.133"/>
    </reaction>
</comment>
<evidence type="ECO:0000256" key="3">
    <source>
        <dbReference type="ARBA" id="ARBA00012929"/>
    </source>
</evidence>
<evidence type="ECO:0000256" key="2">
    <source>
        <dbReference type="ARBA" id="ARBA00010944"/>
    </source>
</evidence>
<evidence type="ECO:0000259" key="7">
    <source>
        <dbReference type="Pfam" id="PF04321"/>
    </source>
</evidence>
<evidence type="ECO:0000256" key="6">
    <source>
        <dbReference type="RuleBase" id="RU364082"/>
    </source>
</evidence>
<dbReference type="InterPro" id="IPR036291">
    <property type="entry name" value="NAD(P)-bd_dom_sf"/>
</dbReference>
<name>A0ABV7WUR1_9GAMM</name>
<dbReference type="PANTHER" id="PTHR10491">
    <property type="entry name" value="DTDP-4-DEHYDRORHAMNOSE REDUCTASE"/>
    <property type="match status" value="1"/>
</dbReference>